<dbReference type="InterPro" id="IPR002903">
    <property type="entry name" value="RsmH"/>
</dbReference>
<evidence type="ECO:0000313" key="5">
    <source>
        <dbReference type="EMBL" id="TGZ52294.1"/>
    </source>
</evidence>
<dbReference type="PANTHER" id="PTHR11265:SF0">
    <property type="entry name" value="12S RRNA N4-METHYLCYTIDINE METHYLTRANSFERASE"/>
    <property type="match status" value="1"/>
</dbReference>
<evidence type="ECO:0000256" key="3">
    <source>
        <dbReference type="ARBA" id="ARBA00022679"/>
    </source>
</evidence>
<dbReference type="Gene3D" id="1.10.150.170">
    <property type="entry name" value="Putative methyltransferase TM0872, insert domain"/>
    <property type="match status" value="1"/>
</dbReference>
<evidence type="ECO:0000256" key="2">
    <source>
        <dbReference type="ARBA" id="ARBA00022603"/>
    </source>
</evidence>
<evidence type="ECO:0000313" key="6">
    <source>
        <dbReference type="Proteomes" id="UP000310200"/>
    </source>
</evidence>
<keyword evidence="3 5" id="KW-0808">Transferase</keyword>
<sequence length="486" mass="55456">MAGTYKNYMKLLESWPLDKSKAGRDLGQHIRDQLKIAFVKGEATSQPNPEQCHRYYSSLKRLSSNHYGQLHKRSLLSTASGLTKEQCNLALTPEMLEYLKEEDKGIFRRFYGTIKNFFDKNRCSIDRTRALLAKTNFLRLVNVRQYSFEYDVSEKDLHVPVMAQEVLTYMDPSPGKIYVDMTFGAGGHTTKLLEHSPGVKIFALDRDPLAYECAKDLSQRYPGQVVPLLGKFSELPQLLKQYDIKENSIDGFLFDFGCSSMQFDVAKRGFALSKDGPLDMRMDGFRCPEQITAADVLERATEEQLARIIKIYGQEKRAKKIARAIIDVRYMCRKLETTKELAELVESTLGGEIRRDSLGRFSHSATKTFQALRIFVNNELNEINYGILLAQVYLKLSGRLITISFHSLEDTIVKRHISGNITDNVANTVALKYANRGKVFDKGEVEKLTETPWKMMHKHVLIPTAEEIQANPRSRSAKLRVITKVK</sequence>
<keyword evidence="4" id="KW-0949">S-adenosyl-L-methionine</keyword>
<keyword evidence="6" id="KW-1185">Reference proteome</keyword>
<keyword evidence="2 5" id="KW-0489">Methyltransferase</keyword>
<dbReference type="HAMAP" id="MF_01007">
    <property type="entry name" value="16SrRNA_methyltr_H"/>
    <property type="match status" value="1"/>
</dbReference>
<dbReference type="GO" id="GO:0071424">
    <property type="term" value="F:rRNA (cytosine-N4-)-methyltransferase activity"/>
    <property type="evidence" value="ECO:0007669"/>
    <property type="project" value="TreeGrafter"/>
</dbReference>
<comment type="caution">
    <text evidence="5">The sequence shown here is derived from an EMBL/GenBank/DDBJ whole genome shotgun (WGS) entry which is preliminary data.</text>
</comment>
<protein>
    <submittedName>
        <fullName evidence="5">Putative S-adenosyl-L-methionine-dependent methyltransferase</fullName>
    </submittedName>
</protein>
<comment type="similarity">
    <text evidence="1">Belongs to the methyltransferase superfamily. RsmH family.</text>
</comment>
<dbReference type="EMBL" id="QBLH01001337">
    <property type="protein sequence ID" value="TGZ52294.1"/>
    <property type="molecule type" value="Genomic_DNA"/>
</dbReference>
<dbReference type="InterPro" id="IPR023397">
    <property type="entry name" value="SAM-dep_MeTrfase_MraW_recog"/>
</dbReference>
<dbReference type="InterPro" id="IPR029063">
    <property type="entry name" value="SAM-dependent_MTases_sf"/>
</dbReference>
<dbReference type="NCBIfam" id="TIGR00006">
    <property type="entry name" value="16S rRNA (cytosine(1402)-N(4))-methyltransferase RsmH"/>
    <property type="match status" value="1"/>
</dbReference>
<evidence type="ECO:0000256" key="4">
    <source>
        <dbReference type="ARBA" id="ARBA00022691"/>
    </source>
</evidence>
<dbReference type="Pfam" id="PF01795">
    <property type="entry name" value="Methyltransf_5"/>
    <property type="match status" value="1"/>
</dbReference>
<accession>A0A4V6RGL2</accession>
<dbReference type="PANTHER" id="PTHR11265">
    <property type="entry name" value="S-ADENOSYL-METHYLTRANSFERASE MRAW"/>
    <property type="match status" value="1"/>
</dbReference>
<name>A0A4V6RGL2_9HYME</name>
<organism evidence="5 6">
    <name type="scientific">Temnothorax longispinosus</name>
    <dbReference type="NCBI Taxonomy" id="300112"/>
    <lineage>
        <taxon>Eukaryota</taxon>
        <taxon>Metazoa</taxon>
        <taxon>Ecdysozoa</taxon>
        <taxon>Arthropoda</taxon>
        <taxon>Hexapoda</taxon>
        <taxon>Insecta</taxon>
        <taxon>Pterygota</taxon>
        <taxon>Neoptera</taxon>
        <taxon>Endopterygota</taxon>
        <taxon>Hymenoptera</taxon>
        <taxon>Apocrita</taxon>
        <taxon>Aculeata</taxon>
        <taxon>Formicoidea</taxon>
        <taxon>Formicidae</taxon>
        <taxon>Myrmicinae</taxon>
        <taxon>Temnothorax</taxon>
    </lineage>
</organism>
<evidence type="ECO:0000256" key="1">
    <source>
        <dbReference type="ARBA" id="ARBA00010396"/>
    </source>
</evidence>
<dbReference type="Pfam" id="PF20180">
    <property type="entry name" value="UQCC2_CBP6"/>
    <property type="match status" value="1"/>
</dbReference>
<dbReference type="AlphaFoldDB" id="A0A4V6RGL2"/>
<dbReference type="Proteomes" id="UP000310200">
    <property type="component" value="Unassembled WGS sequence"/>
</dbReference>
<dbReference type="SUPFAM" id="SSF81799">
    <property type="entry name" value="Putative methyltransferase TM0872, insert domain"/>
    <property type="match status" value="1"/>
</dbReference>
<reference evidence="5 6" key="1">
    <citation type="journal article" date="2019" name="Philos. Trans. R. Soc. Lond., B, Biol. Sci.">
        <title>Ant behaviour and brain gene expression of defending hosts depend on the ecological success of the intruding social parasite.</title>
        <authorList>
            <person name="Kaur R."/>
            <person name="Stoldt M."/>
            <person name="Jongepier E."/>
            <person name="Feldmeyer B."/>
            <person name="Menzel F."/>
            <person name="Bornberg-Bauer E."/>
            <person name="Foitzik S."/>
        </authorList>
    </citation>
    <scope>NUCLEOTIDE SEQUENCE [LARGE SCALE GENOMIC DNA]</scope>
    <source>
        <tissue evidence="5">Whole body</tissue>
    </source>
</reference>
<dbReference type="Gene3D" id="3.40.50.150">
    <property type="entry name" value="Vaccinia Virus protein VP39"/>
    <property type="match status" value="1"/>
</dbReference>
<dbReference type="SUPFAM" id="SSF53335">
    <property type="entry name" value="S-adenosyl-L-methionine-dependent methyltransferases"/>
    <property type="match status" value="1"/>
</dbReference>
<dbReference type="STRING" id="300112.A0A4V6RGL2"/>
<proteinExistence type="inferred from homology"/>
<dbReference type="GO" id="GO:0070475">
    <property type="term" value="P:rRNA base methylation"/>
    <property type="evidence" value="ECO:0007669"/>
    <property type="project" value="TreeGrafter"/>
</dbReference>
<gene>
    <name evidence="5" type="ORF">DBV15_09237</name>
</gene>